<proteinExistence type="predicted"/>
<evidence type="ECO:0000313" key="3">
    <source>
        <dbReference type="EMBL" id="PRX69077.1"/>
    </source>
</evidence>
<evidence type="ECO:0000313" key="4">
    <source>
        <dbReference type="Proteomes" id="UP000238312"/>
    </source>
</evidence>
<feature type="domain" description="ChsH2 rubredoxin-like zinc ribbon" evidence="2">
    <location>
        <begin position="15"/>
        <end position="46"/>
    </location>
</feature>
<dbReference type="Proteomes" id="UP000238312">
    <property type="component" value="Unassembled WGS sequence"/>
</dbReference>
<protein>
    <submittedName>
        <fullName evidence="3">Putative OB-fold protein</fullName>
    </submittedName>
</protein>
<comment type="caution">
    <text evidence="3">The sequence shown here is derived from an EMBL/GenBank/DDBJ whole genome shotgun (WGS) entry which is preliminary data.</text>
</comment>
<name>A0A2T0N8H7_9ACTN</name>
<dbReference type="Gene3D" id="6.10.30.10">
    <property type="match status" value="1"/>
</dbReference>
<sequence>MAYRPEPDRDSRPWWERIARREFAVQECASCGTPRFPPRAFCPLCRTEGCRWREVAPVGTVESWIVNHQPFVPGRLDPYLVVMVRLEAVSGCLVYGNWRSERPPEHGERVVGTFTEVTEDLTVLDWAPAAAGGVHGHPSGRTSLQ</sequence>
<dbReference type="InterPro" id="IPR052513">
    <property type="entry name" value="Thioester_dehydratase-like"/>
</dbReference>
<dbReference type="InterPro" id="IPR002878">
    <property type="entry name" value="ChsH2_C"/>
</dbReference>
<dbReference type="PANTHER" id="PTHR34075:SF5">
    <property type="entry name" value="BLR3430 PROTEIN"/>
    <property type="match status" value="1"/>
</dbReference>
<evidence type="ECO:0000259" key="1">
    <source>
        <dbReference type="Pfam" id="PF01796"/>
    </source>
</evidence>
<keyword evidence="4" id="KW-1185">Reference proteome</keyword>
<gene>
    <name evidence="3" type="ORF">B0I32_102133</name>
</gene>
<dbReference type="PANTHER" id="PTHR34075">
    <property type="entry name" value="BLR3430 PROTEIN"/>
    <property type="match status" value="1"/>
</dbReference>
<reference evidence="3 4" key="1">
    <citation type="submission" date="2018-03" db="EMBL/GenBank/DDBJ databases">
        <title>Genomic Encyclopedia of Type Strains, Phase III (KMG-III): the genomes of soil and plant-associated and newly described type strains.</title>
        <authorList>
            <person name="Whitman W."/>
        </authorList>
    </citation>
    <scope>NUCLEOTIDE SEQUENCE [LARGE SCALE GENOMIC DNA]</scope>
    <source>
        <strain evidence="3 4">CGMCC 4.7104</strain>
    </source>
</reference>
<evidence type="ECO:0000259" key="2">
    <source>
        <dbReference type="Pfam" id="PF12172"/>
    </source>
</evidence>
<feature type="domain" description="ChsH2 C-terminal OB-fold" evidence="1">
    <location>
        <begin position="52"/>
        <end position="105"/>
    </location>
</feature>
<organism evidence="3 4">
    <name type="scientific">Nonomuraea fuscirosea</name>
    <dbReference type="NCBI Taxonomy" id="1291556"/>
    <lineage>
        <taxon>Bacteria</taxon>
        <taxon>Bacillati</taxon>
        <taxon>Actinomycetota</taxon>
        <taxon>Actinomycetes</taxon>
        <taxon>Streptosporangiales</taxon>
        <taxon>Streptosporangiaceae</taxon>
        <taxon>Nonomuraea</taxon>
    </lineage>
</organism>
<dbReference type="Pfam" id="PF01796">
    <property type="entry name" value="OB_ChsH2_C"/>
    <property type="match status" value="1"/>
</dbReference>
<dbReference type="AlphaFoldDB" id="A0A2T0N8H7"/>
<dbReference type="InterPro" id="IPR022002">
    <property type="entry name" value="ChsH2_Znr"/>
</dbReference>
<accession>A0A2T0N8H7</accession>
<dbReference type="Pfam" id="PF12172">
    <property type="entry name" value="zf-ChsH2"/>
    <property type="match status" value="1"/>
</dbReference>
<dbReference type="InterPro" id="IPR012340">
    <property type="entry name" value="NA-bd_OB-fold"/>
</dbReference>
<dbReference type="EMBL" id="PVNG01000002">
    <property type="protein sequence ID" value="PRX69077.1"/>
    <property type="molecule type" value="Genomic_DNA"/>
</dbReference>
<dbReference type="SUPFAM" id="SSF50249">
    <property type="entry name" value="Nucleic acid-binding proteins"/>
    <property type="match status" value="1"/>
</dbReference>